<dbReference type="PATRIC" id="fig|246787.4.peg.3984"/>
<dbReference type="STRING" id="246787.BcellWH2_03847"/>
<evidence type="ECO:0000313" key="14">
    <source>
        <dbReference type="Proteomes" id="UP000482653"/>
    </source>
</evidence>
<evidence type="ECO:0000313" key="7">
    <source>
        <dbReference type="EMBL" id="MDE8696941.1"/>
    </source>
</evidence>
<dbReference type="EMBL" id="QRVJ01000001">
    <property type="protein sequence ID" value="RGS39976.1"/>
    <property type="molecule type" value="Genomic_DNA"/>
</dbReference>
<protein>
    <submittedName>
        <fullName evidence="4">DUF4834 family protein</fullName>
    </submittedName>
</protein>
<sequence length="104" mass="11421">MFHILGFLFVIIVVILVIGLSIIGTVLRTVFGLGKRRSSSGTYQNGGGSYQSGRGYSFSGDQQQDASSQSNGETTSPGNDIHRKHKKLFSKDEGEYVDFEEIKE</sequence>
<dbReference type="KEGG" id="bcel:BcellWH2_03847"/>
<evidence type="ECO:0000313" key="4">
    <source>
        <dbReference type="EMBL" id="KAA5411217.1"/>
    </source>
</evidence>
<dbReference type="Proteomes" id="UP000448877">
    <property type="component" value="Unassembled WGS sequence"/>
</dbReference>
<dbReference type="EMBL" id="VVYX01000013">
    <property type="protein sequence ID" value="KAA5418790.1"/>
    <property type="molecule type" value="Genomic_DNA"/>
</dbReference>
<keyword evidence="2" id="KW-0812">Transmembrane</keyword>
<accession>A0A0P0GSR7</accession>
<organism evidence="3 10">
    <name type="scientific">Bacteroides cellulosilyticus</name>
    <dbReference type="NCBI Taxonomy" id="246787"/>
    <lineage>
        <taxon>Bacteria</taxon>
        <taxon>Pseudomonadati</taxon>
        <taxon>Bacteroidota</taxon>
        <taxon>Bacteroidia</taxon>
        <taxon>Bacteroidales</taxon>
        <taxon>Bacteroidaceae</taxon>
        <taxon>Bacteroides</taxon>
    </lineage>
</organism>
<dbReference type="Pfam" id="PF16118">
    <property type="entry name" value="DUF4834"/>
    <property type="match status" value="1"/>
</dbReference>
<dbReference type="EMBL" id="CP012801">
    <property type="protein sequence ID" value="ALJ61069.1"/>
    <property type="molecule type" value="Genomic_DNA"/>
</dbReference>
<dbReference type="Proteomes" id="UP000482653">
    <property type="component" value="Unassembled WGS sequence"/>
</dbReference>
<keyword evidence="2" id="KW-0472">Membrane</keyword>
<dbReference type="EMBL" id="VVYV01000030">
    <property type="protein sequence ID" value="KAA5415851.1"/>
    <property type="molecule type" value="Genomic_DNA"/>
</dbReference>
<evidence type="ECO:0000256" key="1">
    <source>
        <dbReference type="SAM" id="MobiDB-lite"/>
    </source>
</evidence>
<reference evidence="12 13" key="3">
    <citation type="journal article" date="2019" name="Nat. Med.">
        <title>A library of human gut bacterial isolates paired with longitudinal multiomics data enables mechanistic microbiome research.</title>
        <authorList>
            <person name="Poyet M."/>
            <person name="Groussin M."/>
            <person name="Gibbons S.M."/>
            <person name="Avila-Pacheco J."/>
            <person name="Jiang X."/>
            <person name="Kearney S.M."/>
            <person name="Perrotta A.R."/>
            <person name="Berdy B."/>
            <person name="Zhao S."/>
            <person name="Lieberman T.D."/>
            <person name="Swanson P.K."/>
            <person name="Smith M."/>
            <person name="Roesemann S."/>
            <person name="Alexander J.E."/>
            <person name="Rich S.A."/>
            <person name="Livny J."/>
            <person name="Vlamakis H."/>
            <person name="Clish C."/>
            <person name="Bullock K."/>
            <person name="Deik A."/>
            <person name="Scott J."/>
            <person name="Pierce K.A."/>
            <person name="Xavier R.J."/>
            <person name="Alm E.J."/>
        </authorList>
    </citation>
    <scope>NUCLEOTIDE SEQUENCE [LARGE SCALE GENOMIC DNA]</scope>
    <source>
        <strain evidence="5 13">BIOML-A6</strain>
        <strain evidence="4 12">BIOML-A7</strain>
        <strain evidence="6 14">BIOML-A8</strain>
    </source>
</reference>
<gene>
    <name evidence="3" type="ORF">BcellWH2_03847</name>
    <name evidence="9" type="ORF">DWX97_01480</name>
    <name evidence="5" type="ORF">F2Y81_17215</name>
    <name evidence="4" type="ORF">F2Y86_00375</name>
    <name evidence="6" type="ORF">F2Y87_12765</name>
    <name evidence="7" type="ORF">PZH42_22820</name>
    <name evidence="8" type="ORF">RO785_21675</name>
</gene>
<dbReference type="Proteomes" id="UP000061809">
    <property type="component" value="Chromosome"/>
</dbReference>
<evidence type="ECO:0000313" key="9">
    <source>
        <dbReference type="EMBL" id="RGS39976.1"/>
    </source>
</evidence>
<reference evidence="9 11" key="2">
    <citation type="submission" date="2018-08" db="EMBL/GenBank/DDBJ databases">
        <title>A genome reference for cultivated species of the human gut microbiota.</title>
        <authorList>
            <person name="Zou Y."/>
            <person name="Xue W."/>
            <person name="Luo G."/>
        </authorList>
    </citation>
    <scope>NUCLEOTIDE SEQUENCE [LARGE SCALE GENOMIC DNA]</scope>
    <source>
        <strain evidence="9 11">AF22-3AC</strain>
    </source>
</reference>
<feature type="region of interest" description="Disordered" evidence="1">
    <location>
        <begin position="36"/>
        <end position="87"/>
    </location>
</feature>
<dbReference type="Proteomes" id="UP001221924">
    <property type="component" value="Unassembled WGS sequence"/>
</dbReference>
<reference evidence="8" key="5">
    <citation type="submission" date="2023-08" db="EMBL/GenBank/DDBJ databases">
        <title>Reintroducing virulent viruses to syntetic microbiomes.</title>
        <authorList>
            <person name="Wilde J."/>
            <person name="Boyes R."/>
            <person name="Robinson A.V."/>
            <person name="Daisley B.A."/>
            <person name="Allen-Vercoe E."/>
        </authorList>
    </citation>
    <scope>NUCLEOTIDE SEQUENCE</scope>
    <source>
        <strain evidence="8">225I_12FAA</strain>
    </source>
</reference>
<dbReference type="EMBL" id="JARFID010000033">
    <property type="protein sequence ID" value="MDE8696941.1"/>
    <property type="molecule type" value="Genomic_DNA"/>
</dbReference>
<dbReference type="Proteomes" id="UP001266995">
    <property type="component" value="Unassembled WGS sequence"/>
</dbReference>
<reference evidence="7" key="4">
    <citation type="submission" date="2023-03" db="EMBL/GenBank/DDBJ databases">
        <title>DFI Biobank Strains.</title>
        <authorList>
            <person name="Mostad J."/>
            <person name="Paddock L."/>
            <person name="Medina S."/>
            <person name="Waligurski E."/>
            <person name="Barat B."/>
            <person name="Smith R."/>
            <person name="Burgo V."/>
            <person name="Metcalfe C."/>
            <person name="Woodson C."/>
            <person name="Sundararajan A."/>
            <person name="Ramaswamy R."/>
            <person name="Lin H."/>
            <person name="Pamer E.G."/>
        </authorList>
    </citation>
    <scope>NUCLEOTIDE SEQUENCE</scope>
    <source>
        <strain evidence="7">DFI.9.5</strain>
    </source>
</reference>
<dbReference type="eggNOG" id="ENOG5033CQB">
    <property type="taxonomic scope" value="Bacteria"/>
</dbReference>
<evidence type="ECO:0000313" key="10">
    <source>
        <dbReference type="Proteomes" id="UP000061809"/>
    </source>
</evidence>
<evidence type="ECO:0000313" key="3">
    <source>
        <dbReference type="EMBL" id="ALJ61069.1"/>
    </source>
</evidence>
<feature type="transmembrane region" description="Helical" evidence="2">
    <location>
        <begin position="6"/>
        <end position="27"/>
    </location>
</feature>
<dbReference type="InterPro" id="IPR032272">
    <property type="entry name" value="DUF4834"/>
</dbReference>
<dbReference type="AlphaFoldDB" id="A0A0P0GSR7"/>
<dbReference type="EMBL" id="VVYW01000001">
    <property type="protein sequence ID" value="KAA5411217.1"/>
    <property type="molecule type" value="Genomic_DNA"/>
</dbReference>
<dbReference type="EMBL" id="JAVSNH010000001">
    <property type="protein sequence ID" value="MDT4513585.1"/>
    <property type="molecule type" value="Genomic_DNA"/>
</dbReference>
<evidence type="ECO:0000313" key="11">
    <source>
        <dbReference type="Proteomes" id="UP000283341"/>
    </source>
</evidence>
<dbReference type="RefSeq" id="WP_007212263.1">
    <property type="nucleotide sequence ID" value="NZ_CABMLT010000010.1"/>
</dbReference>
<evidence type="ECO:0000256" key="2">
    <source>
        <dbReference type="SAM" id="Phobius"/>
    </source>
</evidence>
<feature type="compositionally biased region" description="Low complexity" evidence="1">
    <location>
        <begin position="51"/>
        <end position="70"/>
    </location>
</feature>
<name>A0A0P0GSR7_9BACE</name>
<evidence type="ECO:0000313" key="6">
    <source>
        <dbReference type="EMBL" id="KAA5418790.1"/>
    </source>
</evidence>
<dbReference type="Proteomes" id="UP000283341">
    <property type="component" value="Unassembled WGS sequence"/>
</dbReference>
<evidence type="ECO:0000313" key="13">
    <source>
        <dbReference type="Proteomes" id="UP000448877"/>
    </source>
</evidence>
<evidence type="ECO:0000313" key="12">
    <source>
        <dbReference type="Proteomes" id="UP000325055"/>
    </source>
</evidence>
<keyword evidence="2" id="KW-1133">Transmembrane helix</keyword>
<dbReference type="Proteomes" id="UP000325055">
    <property type="component" value="Unassembled WGS sequence"/>
</dbReference>
<reference evidence="3 10" key="1">
    <citation type="journal article" date="2015" name="Science">
        <title>Genetic determinants of in vivo fitness and diet responsiveness in multiple human gut Bacteroides.</title>
        <authorList>
            <person name="Wu M."/>
            <person name="McNulty N.P."/>
            <person name="Rodionov D.A."/>
            <person name="Khoroshkin M.S."/>
            <person name="Griffin N.W."/>
            <person name="Cheng J."/>
            <person name="Latreille P."/>
            <person name="Kerstetter R.A."/>
            <person name="Terrapon N."/>
            <person name="Henrissat B."/>
            <person name="Osterman A.L."/>
            <person name="Gordon J.I."/>
        </authorList>
    </citation>
    <scope>NUCLEOTIDE SEQUENCE [LARGE SCALE GENOMIC DNA]</scope>
    <source>
        <strain evidence="3 10">WH2</strain>
    </source>
</reference>
<dbReference type="GeneID" id="66310386"/>
<evidence type="ECO:0000313" key="8">
    <source>
        <dbReference type="EMBL" id="MDT4513585.1"/>
    </source>
</evidence>
<proteinExistence type="predicted"/>
<evidence type="ECO:0000313" key="5">
    <source>
        <dbReference type="EMBL" id="KAA5415851.1"/>
    </source>
</evidence>